<protein>
    <submittedName>
        <fullName evidence="5">5-oxoprolinase subunit PxpB</fullName>
        <ecNumber evidence="5">3.5.2.9</ecNumber>
    </submittedName>
</protein>
<keyword evidence="3" id="KW-0067">ATP-binding</keyword>
<dbReference type="PANTHER" id="PTHR34698">
    <property type="entry name" value="5-OXOPROLINASE SUBUNIT B"/>
    <property type="match status" value="1"/>
</dbReference>
<dbReference type="Pfam" id="PF02682">
    <property type="entry name" value="CT_C_D"/>
    <property type="match status" value="1"/>
</dbReference>
<organism evidence="5 6">
    <name type="scientific">Viridibacillus soli</name>
    <dbReference type="NCBI Taxonomy" id="2798301"/>
    <lineage>
        <taxon>Bacteria</taxon>
        <taxon>Bacillati</taxon>
        <taxon>Bacillota</taxon>
        <taxon>Bacilli</taxon>
        <taxon>Bacillales</taxon>
        <taxon>Caryophanaceae</taxon>
        <taxon>Viridibacillus</taxon>
    </lineage>
</organism>
<reference evidence="5 6" key="1">
    <citation type="submission" date="2020-12" db="EMBL/GenBank/DDBJ databases">
        <title>YIM B01967 draft genome.</title>
        <authorList>
            <person name="Yan X."/>
        </authorList>
    </citation>
    <scope>NUCLEOTIDE SEQUENCE [LARGE SCALE GENOMIC DNA]</scope>
    <source>
        <strain evidence="5 6">YIM B01967</strain>
    </source>
</reference>
<evidence type="ECO:0000313" key="6">
    <source>
        <dbReference type="Proteomes" id="UP000618943"/>
    </source>
</evidence>
<dbReference type="Gene3D" id="2.40.100.10">
    <property type="entry name" value="Cyclophilin-like"/>
    <property type="match status" value="1"/>
</dbReference>
<name>A0ABS1H2M7_9BACL</name>
<dbReference type="NCBIfam" id="TIGR00370">
    <property type="entry name" value="5-oxoprolinase subunit PxpB"/>
    <property type="match status" value="1"/>
</dbReference>
<dbReference type="Gene3D" id="3.30.1360.40">
    <property type="match status" value="1"/>
</dbReference>
<dbReference type="RefSeq" id="WP_200747982.1">
    <property type="nucleotide sequence ID" value="NZ_JAEOAH010000003.1"/>
</dbReference>
<dbReference type="Proteomes" id="UP000618943">
    <property type="component" value="Unassembled WGS sequence"/>
</dbReference>
<dbReference type="InterPro" id="IPR029000">
    <property type="entry name" value="Cyclophilin-like_dom_sf"/>
</dbReference>
<keyword evidence="6" id="KW-1185">Reference proteome</keyword>
<dbReference type="SUPFAM" id="SSF50891">
    <property type="entry name" value="Cyclophilin-like"/>
    <property type="match status" value="1"/>
</dbReference>
<dbReference type="EMBL" id="JAEOAH010000003">
    <property type="protein sequence ID" value="MBK3493655.1"/>
    <property type="molecule type" value="Genomic_DNA"/>
</dbReference>
<keyword evidence="1" id="KW-0547">Nucleotide-binding</keyword>
<dbReference type="InterPro" id="IPR003833">
    <property type="entry name" value="CT_C_D"/>
</dbReference>
<dbReference type="SUPFAM" id="SSF160467">
    <property type="entry name" value="PH0987 N-terminal domain-like"/>
    <property type="match status" value="1"/>
</dbReference>
<comment type="caution">
    <text evidence="5">The sequence shown here is derived from an EMBL/GenBank/DDBJ whole genome shotgun (WGS) entry which is preliminary data.</text>
</comment>
<dbReference type="InterPro" id="IPR010016">
    <property type="entry name" value="PxpB"/>
</dbReference>
<evidence type="ECO:0000256" key="1">
    <source>
        <dbReference type="ARBA" id="ARBA00022741"/>
    </source>
</evidence>
<evidence type="ECO:0000259" key="4">
    <source>
        <dbReference type="SMART" id="SM00796"/>
    </source>
</evidence>
<accession>A0ABS1H2M7</accession>
<dbReference type="PANTHER" id="PTHR34698:SF2">
    <property type="entry name" value="5-OXOPROLINASE SUBUNIT B"/>
    <property type="match status" value="1"/>
</dbReference>
<dbReference type="GO" id="GO:0017168">
    <property type="term" value="F:5-oxoprolinase (ATP-hydrolyzing) activity"/>
    <property type="evidence" value="ECO:0007669"/>
    <property type="project" value="UniProtKB-EC"/>
</dbReference>
<evidence type="ECO:0000256" key="2">
    <source>
        <dbReference type="ARBA" id="ARBA00022801"/>
    </source>
</evidence>
<evidence type="ECO:0000256" key="3">
    <source>
        <dbReference type="ARBA" id="ARBA00022840"/>
    </source>
</evidence>
<feature type="domain" description="Carboxyltransferase" evidence="4">
    <location>
        <begin position="16"/>
        <end position="225"/>
    </location>
</feature>
<sequence length="249" mass="27762">MQNERLIELGEAFKHVKFKSLGDSAVMVQIGDSIDPTNCAILQNLLALLEDHPFDGFAEAVPAYTNITIYYHPYTVFRMTGNITSYDFVCQYVKQLMTKMTSNKQTTQRVVEIPVVYGGEYGPDLEYVAKRNGLTTEEVIQLHSANECLVYMLGFAPGFAFMGGMNEAIATSRKDTPRLAIPARSVGIAGKQTGIYPFETPGGWQIIGRTPLDLFLPKETPPSLLQAGDCIRFKPISDEEYKQLKETRS</sequence>
<dbReference type="SMART" id="SM00796">
    <property type="entry name" value="AHS1"/>
    <property type="match status" value="1"/>
</dbReference>
<gene>
    <name evidence="5" type="primary">pxpB</name>
    <name evidence="5" type="ORF">JFL43_02000</name>
</gene>
<proteinExistence type="predicted"/>
<dbReference type="EC" id="3.5.2.9" evidence="5"/>
<evidence type="ECO:0000313" key="5">
    <source>
        <dbReference type="EMBL" id="MBK3493655.1"/>
    </source>
</evidence>
<keyword evidence="2 5" id="KW-0378">Hydrolase</keyword>